<dbReference type="AlphaFoldDB" id="A0AA36IJ75"/>
<comment type="subcellular location">
    <subcellularLocation>
        <location evidence="1">Cytoplasm</location>
    </subcellularLocation>
</comment>
<comment type="caution">
    <text evidence="2">The sequence shown here is derived from an EMBL/GenBank/DDBJ whole genome shotgun (WGS) entry which is preliminary data.</text>
</comment>
<dbReference type="Proteomes" id="UP001178507">
    <property type="component" value="Unassembled WGS sequence"/>
</dbReference>
<keyword evidence="1" id="KW-0963">Cytoplasm</keyword>
<dbReference type="PROSITE" id="PS51224">
    <property type="entry name" value="MVP"/>
    <property type="match status" value="1"/>
</dbReference>
<sequence>MKEYEDLVRAWDKQQLQQINYHRLVDRQTGEERIVRGPQMYVPEPTEDIVEKQEALMISAFEAIIVENKGTGLKRLVSQPGLWYPEPYEVLVEWRTAKLIEETDYAVVKNILNGSTSVRPGPTLLQLGAYEVLVKEAPKIVLRKDEFLRLVDRRSGDERMVPGPAAVAPALEEDMPDGVGKAALLDGNTAALILDKARAWAEFDCETFGRGFFVGADRDPTVLVYCGKVGVKPPLNEK</sequence>
<accession>A0AA36IJ75</accession>
<evidence type="ECO:0000313" key="2">
    <source>
        <dbReference type="EMBL" id="CAJ1387738.1"/>
    </source>
</evidence>
<name>A0AA36IJ75_9DINO</name>
<gene>
    <name evidence="2" type="ORF">EVOR1521_LOCUS13744</name>
</gene>
<organism evidence="2 3">
    <name type="scientific">Effrenium voratum</name>
    <dbReference type="NCBI Taxonomy" id="2562239"/>
    <lineage>
        <taxon>Eukaryota</taxon>
        <taxon>Sar</taxon>
        <taxon>Alveolata</taxon>
        <taxon>Dinophyceae</taxon>
        <taxon>Suessiales</taxon>
        <taxon>Symbiodiniaceae</taxon>
        <taxon>Effrenium</taxon>
    </lineage>
</organism>
<dbReference type="GO" id="GO:1990904">
    <property type="term" value="C:ribonucleoprotein complex"/>
    <property type="evidence" value="ECO:0007669"/>
    <property type="project" value="UniProtKB-UniRule"/>
</dbReference>
<evidence type="ECO:0000313" key="3">
    <source>
        <dbReference type="Proteomes" id="UP001178507"/>
    </source>
</evidence>
<dbReference type="GO" id="GO:0005737">
    <property type="term" value="C:cytoplasm"/>
    <property type="evidence" value="ECO:0007669"/>
    <property type="project" value="UniProtKB-SubCell"/>
</dbReference>
<proteinExistence type="predicted"/>
<keyword evidence="1" id="KW-0687">Ribonucleoprotein</keyword>
<evidence type="ECO:0000256" key="1">
    <source>
        <dbReference type="PROSITE-ProRule" id="PRU00571"/>
    </source>
</evidence>
<keyword evidence="3" id="KW-1185">Reference proteome</keyword>
<feature type="repeat" description="MVP" evidence="1">
    <location>
        <begin position="13"/>
        <end position="59"/>
    </location>
</feature>
<dbReference type="EMBL" id="CAUJNA010001559">
    <property type="protein sequence ID" value="CAJ1387738.1"/>
    <property type="molecule type" value="Genomic_DNA"/>
</dbReference>
<reference evidence="2" key="1">
    <citation type="submission" date="2023-08" db="EMBL/GenBank/DDBJ databases">
        <authorList>
            <person name="Chen Y."/>
            <person name="Shah S."/>
            <person name="Dougan E. K."/>
            <person name="Thang M."/>
            <person name="Chan C."/>
        </authorList>
    </citation>
    <scope>NUCLEOTIDE SEQUENCE</scope>
</reference>
<protein>
    <submittedName>
        <fullName evidence="2">Uncharacterized protein</fullName>
    </submittedName>
</protein>
<dbReference type="InterPro" id="IPR002499">
    <property type="entry name" value="Vault_N"/>
</dbReference>